<dbReference type="OrthoDB" id="424503at2759"/>
<evidence type="ECO:0000256" key="1">
    <source>
        <dbReference type="PROSITE-ProRule" id="PRU00023"/>
    </source>
</evidence>
<sequence length="779" mass="86278">MAAAEEEKMESDEPGHSEVEEKPAASAFEGNVHSVDAGLEDEDEEMDDEEGEESEGDEVESIEDIKMQNGVFKYRVRWVGCKPSEDTWEPEESFTGSESKALLEEFREAHKDKVEQLLKADKARRAKRTKRGPRWEYVSEIVTKEADDVFYGKPAAALADAPSELKKLFDPTHKNSATELFLTTTDPSVKVTRSQTKALIGSSREASRSNTPTLTSKLLTPDDTSRGSASPTPQAAPKGRQRKPKAPPKKATKRKAAEKKDEAPVETVVITSSTVSEDQAATPSSGDKPPIVLKLTLKKADKPAKKDKRSLSEKTPKEKKKREKKTSLDTVLSPPSQENNSVQSEKKLSGQETDMEVDQPSSQSAAKTQPVPAETADKKPNNAAAAEKSESDSKPKEPVLLGRRRALHLLPGPVSINEPLTAQVLNNMLRELEIKYYGDDERHPYTQDQFNEAILSGNFMRVRRAMVNNVLTAPRLALWTNPYGANLLHLLCRATKCDGRHAGDDIATVLCNIAPSLLVGRDNLGKIPLHDAVDKGQVCRVIRLITFHSPVNVVDRNGNSPLSLAYSKNHAKMVKVLLSAGAAFHSLENAERRKPENLRKRRAFEVLTKHSRIVSSQLQRARRKVYRLLTEVRTASPCFLAPFADGPNFSFNFSHMAGPFPDNGQYAYVLFLHVCSVKSEGGIWQARCWGGLRLGQAPMHNGRPLEPTSVVERGDHMIFFITPVNGVNTLQIRISDTEMSKKLILAVQVVVVKRAVRESWSSSHNNYPPLEQAPMIGPY</sequence>
<feature type="compositionally biased region" description="Basic and acidic residues" evidence="2">
    <location>
        <begin position="298"/>
        <end position="316"/>
    </location>
</feature>
<evidence type="ECO:0000313" key="5">
    <source>
        <dbReference type="WBParaSite" id="HCON_00026440-00001"/>
    </source>
</evidence>
<dbReference type="SMART" id="SM00298">
    <property type="entry name" value="CHROMO"/>
    <property type="match status" value="1"/>
</dbReference>
<dbReference type="Gene3D" id="2.40.50.40">
    <property type="match status" value="1"/>
</dbReference>
<feature type="compositionally biased region" description="Low complexity" evidence="2">
    <location>
        <begin position="267"/>
        <end position="276"/>
    </location>
</feature>
<feature type="compositionally biased region" description="Basic residues" evidence="2">
    <location>
        <begin position="239"/>
        <end position="257"/>
    </location>
</feature>
<dbReference type="SUPFAM" id="SSF48403">
    <property type="entry name" value="Ankyrin repeat"/>
    <property type="match status" value="1"/>
</dbReference>
<accession>A0A7I4XY08</accession>
<feature type="compositionally biased region" description="Polar residues" evidence="2">
    <location>
        <begin position="208"/>
        <end position="218"/>
    </location>
</feature>
<dbReference type="PROSITE" id="PS50013">
    <property type="entry name" value="CHROMO_2"/>
    <property type="match status" value="1"/>
</dbReference>
<feature type="region of interest" description="Disordered" evidence="2">
    <location>
        <begin position="180"/>
        <end position="398"/>
    </location>
</feature>
<reference evidence="5" key="1">
    <citation type="submission" date="2020-12" db="UniProtKB">
        <authorList>
            <consortium name="WormBaseParasite"/>
        </authorList>
    </citation>
    <scope>IDENTIFICATION</scope>
    <source>
        <strain evidence="5">MHco3</strain>
    </source>
</reference>
<dbReference type="SUPFAM" id="SSF54160">
    <property type="entry name" value="Chromo domain-like"/>
    <property type="match status" value="1"/>
</dbReference>
<dbReference type="Proteomes" id="UP000025227">
    <property type="component" value="Unplaced"/>
</dbReference>
<feature type="repeat" description="ANK" evidence="1">
    <location>
        <begin position="557"/>
        <end position="589"/>
    </location>
</feature>
<proteinExistence type="predicted"/>
<feature type="compositionally biased region" description="Basic and acidic residues" evidence="2">
    <location>
        <begin position="387"/>
        <end position="397"/>
    </location>
</feature>
<evidence type="ECO:0000256" key="2">
    <source>
        <dbReference type="SAM" id="MobiDB-lite"/>
    </source>
</evidence>
<dbReference type="SMART" id="SM00248">
    <property type="entry name" value="ANK"/>
    <property type="match status" value="2"/>
</dbReference>
<dbReference type="InterPro" id="IPR000953">
    <property type="entry name" value="Chromo/chromo_shadow_dom"/>
</dbReference>
<dbReference type="PROSITE" id="PS50297">
    <property type="entry name" value="ANK_REP_REGION"/>
    <property type="match status" value="1"/>
</dbReference>
<evidence type="ECO:0000313" key="4">
    <source>
        <dbReference type="Proteomes" id="UP000025227"/>
    </source>
</evidence>
<dbReference type="AlphaFoldDB" id="A0A7I4XY08"/>
<dbReference type="CDD" id="cd00024">
    <property type="entry name" value="CD_CSD"/>
    <property type="match status" value="1"/>
</dbReference>
<organism evidence="4 5">
    <name type="scientific">Haemonchus contortus</name>
    <name type="common">Barber pole worm</name>
    <dbReference type="NCBI Taxonomy" id="6289"/>
    <lineage>
        <taxon>Eukaryota</taxon>
        <taxon>Metazoa</taxon>
        <taxon>Ecdysozoa</taxon>
        <taxon>Nematoda</taxon>
        <taxon>Chromadorea</taxon>
        <taxon>Rhabditida</taxon>
        <taxon>Rhabditina</taxon>
        <taxon>Rhabditomorpha</taxon>
        <taxon>Strongyloidea</taxon>
        <taxon>Trichostrongylidae</taxon>
        <taxon>Haemonchus</taxon>
    </lineage>
</organism>
<evidence type="ECO:0000259" key="3">
    <source>
        <dbReference type="PROSITE" id="PS50013"/>
    </source>
</evidence>
<feature type="region of interest" description="Disordered" evidence="2">
    <location>
        <begin position="1"/>
        <end position="64"/>
    </location>
</feature>
<dbReference type="InterPro" id="IPR023780">
    <property type="entry name" value="Chromo_domain"/>
</dbReference>
<dbReference type="WBParaSite" id="HCON_00026440-00001">
    <property type="protein sequence ID" value="HCON_00026440-00001"/>
    <property type="gene ID" value="HCON_00026440"/>
</dbReference>
<dbReference type="InterPro" id="IPR016197">
    <property type="entry name" value="Chromo-like_dom_sf"/>
</dbReference>
<feature type="compositionally biased region" description="Basic and acidic residues" evidence="2">
    <location>
        <begin position="11"/>
        <end position="23"/>
    </location>
</feature>
<feature type="compositionally biased region" description="Polar residues" evidence="2">
    <location>
        <begin position="328"/>
        <end position="343"/>
    </location>
</feature>
<dbReference type="Pfam" id="PF00385">
    <property type="entry name" value="Chromo"/>
    <property type="match status" value="1"/>
</dbReference>
<dbReference type="Pfam" id="PF12796">
    <property type="entry name" value="Ank_2"/>
    <property type="match status" value="1"/>
</dbReference>
<dbReference type="InterPro" id="IPR036770">
    <property type="entry name" value="Ankyrin_rpt-contain_sf"/>
</dbReference>
<feature type="compositionally biased region" description="Polar residues" evidence="2">
    <location>
        <begin position="180"/>
        <end position="197"/>
    </location>
</feature>
<dbReference type="Gene3D" id="1.25.40.20">
    <property type="entry name" value="Ankyrin repeat-containing domain"/>
    <property type="match status" value="1"/>
</dbReference>
<keyword evidence="1" id="KW-0040">ANK repeat</keyword>
<feature type="domain" description="Chromo" evidence="3">
    <location>
        <begin position="57"/>
        <end position="118"/>
    </location>
</feature>
<dbReference type="InterPro" id="IPR002110">
    <property type="entry name" value="Ankyrin_rpt"/>
</dbReference>
<protein>
    <submittedName>
        <fullName evidence="5">Chromo domain-containing protein</fullName>
    </submittedName>
</protein>
<dbReference type="OMA" id="FAISCEF"/>
<name>A0A7I4XY08_HAECO</name>
<dbReference type="PROSITE" id="PS50088">
    <property type="entry name" value="ANK_REPEAT"/>
    <property type="match status" value="1"/>
</dbReference>
<keyword evidence="4" id="KW-1185">Reference proteome</keyword>
<feature type="compositionally biased region" description="Acidic residues" evidence="2">
    <location>
        <begin position="38"/>
        <end position="62"/>
    </location>
</feature>